<organism evidence="3 4">
    <name type="scientific">Ensete ventricosum</name>
    <name type="common">Abyssinian banana</name>
    <name type="synonym">Musa ensete</name>
    <dbReference type="NCBI Taxonomy" id="4639"/>
    <lineage>
        <taxon>Eukaryota</taxon>
        <taxon>Viridiplantae</taxon>
        <taxon>Streptophyta</taxon>
        <taxon>Embryophyta</taxon>
        <taxon>Tracheophyta</taxon>
        <taxon>Spermatophyta</taxon>
        <taxon>Magnoliopsida</taxon>
        <taxon>Liliopsida</taxon>
        <taxon>Zingiberales</taxon>
        <taxon>Musaceae</taxon>
        <taxon>Ensete</taxon>
    </lineage>
</organism>
<keyword evidence="2" id="KW-1133">Transmembrane helix</keyword>
<name>A0A427AUB6_ENSVE</name>
<dbReference type="PANTHER" id="PTHR37215:SF1">
    <property type="entry name" value="ACYL-COA-BINDING DOMAIN PROTEIN"/>
    <property type="match status" value="1"/>
</dbReference>
<evidence type="ECO:0000256" key="1">
    <source>
        <dbReference type="SAM" id="Coils"/>
    </source>
</evidence>
<feature type="transmembrane region" description="Helical" evidence="2">
    <location>
        <begin position="81"/>
        <end position="101"/>
    </location>
</feature>
<feature type="transmembrane region" description="Helical" evidence="2">
    <location>
        <begin position="7"/>
        <end position="27"/>
    </location>
</feature>
<reference evidence="3 4" key="1">
    <citation type="journal article" date="2014" name="Agronomy (Basel)">
        <title>A Draft Genome Sequence for Ensete ventricosum, the Drought-Tolerant Tree Against Hunger.</title>
        <authorList>
            <person name="Harrison J."/>
            <person name="Moore K.A."/>
            <person name="Paszkiewicz K."/>
            <person name="Jones T."/>
            <person name="Grant M."/>
            <person name="Ambacheew D."/>
            <person name="Muzemil S."/>
            <person name="Studholme D.J."/>
        </authorList>
    </citation>
    <scope>NUCLEOTIDE SEQUENCE [LARGE SCALE GENOMIC DNA]</scope>
</reference>
<evidence type="ECO:0000256" key="2">
    <source>
        <dbReference type="SAM" id="Phobius"/>
    </source>
</evidence>
<keyword evidence="2" id="KW-0812">Transmembrane</keyword>
<comment type="caution">
    <text evidence="3">The sequence shown here is derived from an EMBL/GenBank/DDBJ whole genome shotgun (WGS) entry which is preliminary data.</text>
</comment>
<keyword evidence="2" id="KW-0472">Membrane</keyword>
<dbReference type="AlphaFoldDB" id="A0A427AUB6"/>
<keyword evidence="1" id="KW-0175">Coiled coil</keyword>
<proteinExistence type="predicted"/>
<dbReference type="Proteomes" id="UP000287651">
    <property type="component" value="Unassembled WGS sequence"/>
</dbReference>
<dbReference type="PANTHER" id="PTHR37215">
    <property type="entry name" value="ACYL-COA-BINDING DOMAIN PROTEIN"/>
    <property type="match status" value="1"/>
</dbReference>
<dbReference type="EMBL" id="AMZH03001293">
    <property type="protein sequence ID" value="RRT79864.1"/>
    <property type="molecule type" value="Genomic_DNA"/>
</dbReference>
<accession>A0A427AUB6</accession>
<evidence type="ECO:0000313" key="3">
    <source>
        <dbReference type="EMBL" id="RRT79864.1"/>
    </source>
</evidence>
<gene>
    <name evidence="3" type="ORF">B296_00004081</name>
</gene>
<sequence>MRQRRAILVGFAVALFLGVAVYFRLWAIDRQDDSTATADDREALRSATVSSRLTSCRVIDIMKSTASIVHLSRTIPAYRGLVVGVPLSLAFPLLSHFNLIGKPRHHYQVPLRGLTYCKRYQLQHAASSYLSTTLCILLKFMSLFQETMNLQKQIESLKQQIEDKRRHCNCGRSSSQL</sequence>
<protein>
    <submittedName>
        <fullName evidence="3">Uncharacterized protein</fullName>
    </submittedName>
</protein>
<feature type="coiled-coil region" evidence="1">
    <location>
        <begin position="140"/>
        <end position="167"/>
    </location>
</feature>
<evidence type="ECO:0000313" key="4">
    <source>
        <dbReference type="Proteomes" id="UP000287651"/>
    </source>
</evidence>